<dbReference type="CDD" id="cd01335">
    <property type="entry name" value="Radical_SAM"/>
    <property type="match status" value="1"/>
</dbReference>
<reference evidence="7 8" key="1">
    <citation type="submission" date="2019-02" db="EMBL/GenBank/DDBJ databases">
        <title>Draft Genome Sequence of Streptomyces sp. AM-2504, identified by 16S rRNA comparative analysis as a Streptomyces Kasugaensis strain.</title>
        <authorList>
            <person name="Napolioni V."/>
            <person name="Giuliodori A.M."/>
            <person name="Spurio R."/>
            <person name="Fabbretti A."/>
        </authorList>
    </citation>
    <scope>NUCLEOTIDE SEQUENCE [LARGE SCALE GENOMIC DNA]</scope>
    <source>
        <strain evidence="7 8">AM-2504</strain>
    </source>
</reference>
<dbReference type="SFLD" id="SFLDG01067">
    <property type="entry name" value="SPASM/twitch_domain_containing"/>
    <property type="match status" value="1"/>
</dbReference>
<dbReference type="InterPro" id="IPR023885">
    <property type="entry name" value="4Fe4S-binding_SPASM_dom"/>
</dbReference>
<accession>A0A4Q9HQ70</accession>
<dbReference type="Proteomes" id="UP000292452">
    <property type="component" value="Unassembled WGS sequence"/>
</dbReference>
<dbReference type="GO" id="GO:0003824">
    <property type="term" value="F:catalytic activity"/>
    <property type="evidence" value="ECO:0007669"/>
    <property type="project" value="InterPro"/>
</dbReference>
<keyword evidence="8" id="KW-1185">Reference proteome</keyword>
<dbReference type="SFLD" id="SFLDG01386">
    <property type="entry name" value="main_SPASM_domain-containing"/>
    <property type="match status" value="1"/>
</dbReference>
<evidence type="ECO:0000313" key="7">
    <source>
        <dbReference type="EMBL" id="TBO57074.1"/>
    </source>
</evidence>
<proteinExistence type="predicted"/>
<comment type="caution">
    <text evidence="7">The sequence shown here is derived from an EMBL/GenBank/DDBJ whole genome shotgun (WGS) entry which is preliminary data.</text>
</comment>
<dbReference type="SFLD" id="SFLDS00029">
    <property type="entry name" value="Radical_SAM"/>
    <property type="match status" value="1"/>
</dbReference>
<dbReference type="SFLD" id="SFLDF00365">
    <property type="entry name" value="thuricin_CD_(TrnCD-like)"/>
    <property type="match status" value="1"/>
</dbReference>
<evidence type="ECO:0000256" key="4">
    <source>
        <dbReference type="ARBA" id="ARBA00023014"/>
    </source>
</evidence>
<keyword evidence="1" id="KW-0949">S-adenosyl-L-methionine</keyword>
<dbReference type="PANTHER" id="PTHR11228">
    <property type="entry name" value="RADICAL SAM DOMAIN PROTEIN"/>
    <property type="match status" value="1"/>
</dbReference>
<keyword evidence="2" id="KW-0479">Metal-binding</keyword>
<feature type="region of interest" description="Disordered" evidence="5">
    <location>
        <begin position="296"/>
        <end position="327"/>
    </location>
</feature>
<keyword evidence="3" id="KW-0408">Iron</keyword>
<feature type="region of interest" description="Disordered" evidence="5">
    <location>
        <begin position="1"/>
        <end position="36"/>
    </location>
</feature>
<name>A0A4Q9HQ70_STRKA</name>
<evidence type="ECO:0000256" key="3">
    <source>
        <dbReference type="ARBA" id="ARBA00023004"/>
    </source>
</evidence>
<protein>
    <submittedName>
        <fullName evidence="7">Radical SAM protein</fullName>
    </submittedName>
</protein>
<dbReference type="InterPro" id="IPR007197">
    <property type="entry name" value="rSAM"/>
</dbReference>
<dbReference type="Pfam" id="PF04055">
    <property type="entry name" value="Radical_SAM"/>
    <property type="match status" value="1"/>
</dbReference>
<dbReference type="EMBL" id="SIXH01000261">
    <property type="protein sequence ID" value="TBO57074.1"/>
    <property type="molecule type" value="Genomic_DNA"/>
</dbReference>
<dbReference type="InterPro" id="IPR058240">
    <property type="entry name" value="rSAM_sf"/>
</dbReference>
<dbReference type="PANTHER" id="PTHR11228:SF7">
    <property type="entry name" value="PQQA PEPTIDE CYCLASE"/>
    <property type="match status" value="1"/>
</dbReference>
<feature type="domain" description="Radical SAM core" evidence="6">
    <location>
        <begin position="46"/>
        <end position="255"/>
    </location>
</feature>
<keyword evidence="4" id="KW-0411">Iron-sulfur</keyword>
<dbReference type="InterPro" id="IPR013785">
    <property type="entry name" value="Aldolase_TIM"/>
</dbReference>
<gene>
    <name evidence="7" type="ORF">EYS09_24535</name>
</gene>
<evidence type="ECO:0000313" key="8">
    <source>
        <dbReference type="Proteomes" id="UP000292452"/>
    </source>
</evidence>
<feature type="compositionally biased region" description="Polar residues" evidence="5">
    <location>
        <begin position="25"/>
        <end position="36"/>
    </location>
</feature>
<organism evidence="7 8">
    <name type="scientific">Streptomyces kasugaensis</name>
    <dbReference type="NCBI Taxonomy" id="1946"/>
    <lineage>
        <taxon>Bacteria</taxon>
        <taxon>Bacillati</taxon>
        <taxon>Actinomycetota</taxon>
        <taxon>Actinomycetes</taxon>
        <taxon>Kitasatosporales</taxon>
        <taxon>Streptomycetaceae</taxon>
        <taxon>Streptomyces</taxon>
    </lineage>
</organism>
<dbReference type="AlphaFoldDB" id="A0A4Q9HQ70"/>
<sequence>MEPPPGPVTPALATTGQRRPGRVTQHGQRVSARSTEGITVTTTTEASALRLLWLDLTRKCQLNCAHCYNASGPDGTHGAMSREDWISVLDQAAAHGVRDIQFIGGEPTLHPDFAELVDHSLNIGLHVEVYSNLVHVSNECWEVFRRKGLSLATSYYSDQAEEHDARTGRRSHHRTRANIEKAVQLAIPVRVGLIRAGEGQHVSDTQRDLEALGVTKVRVDHVRPFGRAARNEAPDLSNLCGRCGTGRAAISPTGEVSPCVFSGSMGLSAGNVLDSPLADILSGSPMTEANAAVRAATMGGDEEGDDEGGNDDECSPGFPGSECTPRT</sequence>
<dbReference type="SUPFAM" id="SSF102114">
    <property type="entry name" value="Radical SAM enzymes"/>
    <property type="match status" value="1"/>
</dbReference>
<dbReference type="GO" id="GO:0046872">
    <property type="term" value="F:metal ion binding"/>
    <property type="evidence" value="ECO:0007669"/>
    <property type="project" value="UniProtKB-KW"/>
</dbReference>
<evidence type="ECO:0000256" key="2">
    <source>
        <dbReference type="ARBA" id="ARBA00022723"/>
    </source>
</evidence>
<feature type="compositionally biased region" description="Acidic residues" evidence="5">
    <location>
        <begin position="300"/>
        <end position="314"/>
    </location>
</feature>
<dbReference type="InterPro" id="IPR050377">
    <property type="entry name" value="Radical_SAM_PqqE_MftC-like"/>
</dbReference>
<evidence type="ECO:0000256" key="1">
    <source>
        <dbReference type="ARBA" id="ARBA00022691"/>
    </source>
</evidence>
<dbReference type="PROSITE" id="PS51918">
    <property type="entry name" value="RADICAL_SAM"/>
    <property type="match status" value="1"/>
</dbReference>
<dbReference type="SFLD" id="SFLDG01216">
    <property type="entry name" value="thioether_bond_formation_requi"/>
    <property type="match status" value="1"/>
</dbReference>
<evidence type="ECO:0000259" key="6">
    <source>
        <dbReference type="PROSITE" id="PS51918"/>
    </source>
</evidence>
<dbReference type="Gene3D" id="3.20.20.70">
    <property type="entry name" value="Aldolase class I"/>
    <property type="match status" value="1"/>
</dbReference>
<dbReference type="Pfam" id="PF13186">
    <property type="entry name" value="SPASM"/>
    <property type="match status" value="1"/>
</dbReference>
<evidence type="ECO:0000256" key="5">
    <source>
        <dbReference type="SAM" id="MobiDB-lite"/>
    </source>
</evidence>
<dbReference type="GO" id="GO:0051536">
    <property type="term" value="F:iron-sulfur cluster binding"/>
    <property type="evidence" value="ECO:0007669"/>
    <property type="project" value="UniProtKB-KW"/>
</dbReference>